<dbReference type="Pfam" id="PF01739">
    <property type="entry name" value="CheR"/>
    <property type="match status" value="1"/>
</dbReference>
<keyword evidence="4" id="KW-0808">Transferase</keyword>
<evidence type="ECO:0000313" key="9">
    <source>
        <dbReference type="Proteomes" id="UP001317705"/>
    </source>
</evidence>
<dbReference type="InterPro" id="IPR029063">
    <property type="entry name" value="SAM-dependent_MTases_sf"/>
</dbReference>
<dbReference type="PANTHER" id="PTHR24422:SF19">
    <property type="entry name" value="CHEMOTAXIS PROTEIN METHYLTRANSFERASE"/>
    <property type="match status" value="1"/>
</dbReference>
<gene>
    <name evidence="8" type="primary">cheR</name>
    <name evidence="8" type="ORF">GURASL_25630</name>
</gene>
<dbReference type="InterPro" id="IPR026024">
    <property type="entry name" value="Chemotaxis_MeTrfase_CheR"/>
</dbReference>
<proteinExistence type="predicted"/>
<keyword evidence="5" id="KW-0949">S-adenosyl-L-methionine</keyword>
<organism evidence="8 9">
    <name type="scientific">Geotalea uraniireducens</name>
    <dbReference type="NCBI Taxonomy" id="351604"/>
    <lineage>
        <taxon>Bacteria</taxon>
        <taxon>Pseudomonadati</taxon>
        <taxon>Thermodesulfobacteriota</taxon>
        <taxon>Desulfuromonadia</taxon>
        <taxon>Geobacterales</taxon>
        <taxon>Geobacteraceae</taxon>
        <taxon>Geotalea</taxon>
    </lineage>
</organism>
<feature type="region of interest" description="Disordered" evidence="6">
    <location>
        <begin position="1"/>
        <end position="21"/>
    </location>
</feature>
<dbReference type="Pfam" id="PF03705">
    <property type="entry name" value="CheR_N"/>
    <property type="match status" value="1"/>
</dbReference>
<evidence type="ECO:0000256" key="2">
    <source>
        <dbReference type="ARBA" id="ARBA00012534"/>
    </source>
</evidence>
<dbReference type="EMBL" id="AP027151">
    <property type="protein sequence ID" value="BDV43640.1"/>
    <property type="molecule type" value="Genomic_DNA"/>
</dbReference>
<evidence type="ECO:0000256" key="1">
    <source>
        <dbReference type="ARBA" id="ARBA00001541"/>
    </source>
</evidence>
<dbReference type="Gene3D" id="1.10.155.10">
    <property type="entry name" value="Chemotaxis receptor methyltransferase CheR, N-terminal domain"/>
    <property type="match status" value="1"/>
</dbReference>
<name>A0ABM8EMH8_9BACT</name>
<keyword evidence="9" id="KW-1185">Reference proteome</keyword>
<dbReference type="PROSITE" id="PS50123">
    <property type="entry name" value="CHER"/>
    <property type="match status" value="1"/>
</dbReference>
<evidence type="ECO:0000256" key="4">
    <source>
        <dbReference type="ARBA" id="ARBA00022679"/>
    </source>
</evidence>
<evidence type="ECO:0000256" key="3">
    <source>
        <dbReference type="ARBA" id="ARBA00022603"/>
    </source>
</evidence>
<dbReference type="CDD" id="cd02440">
    <property type="entry name" value="AdoMet_MTases"/>
    <property type="match status" value="1"/>
</dbReference>
<accession>A0ABM8EMH8</accession>
<evidence type="ECO:0000256" key="6">
    <source>
        <dbReference type="SAM" id="MobiDB-lite"/>
    </source>
</evidence>
<dbReference type="EC" id="2.1.1.80" evidence="2"/>
<dbReference type="InterPro" id="IPR022642">
    <property type="entry name" value="CheR_C"/>
</dbReference>
<dbReference type="PRINTS" id="PR00996">
    <property type="entry name" value="CHERMTFRASE"/>
</dbReference>
<dbReference type="GO" id="GO:0032259">
    <property type="term" value="P:methylation"/>
    <property type="evidence" value="ECO:0007669"/>
    <property type="project" value="UniProtKB-KW"/>
</dbReference>
<dbReference type="InterPro" id="IPR050903">
    <property type="entry name" value="Bact_Chemotaxis_MeTrfase"/>
</dbReference>
<dbReference type="SMART" id="SM00138">
    <property type="entry name" value="MeTrc"/>
    <property type="match status" value="1"/>
</dbReference>
<dbReference type="InterPro" id="IPR036804">
    <property type="entry name" value="CheR_N_sf"/>
</dbReference>
<dbReference type="InterPro" id="IPR000780">
    <property type="entry name" value="CheR_MeTrfase"/>
</dbReference>
<keyword evidence="3 8" id="KW-0489">Methyltransferase</keyword>
<dbReference type="SUPFAM" id="SSF47757">
    <property type="entry name" value="Chemotaxis receptor methyltransferase CheR, N-terminal domain"/>
    <property type="match status" value="1"/>
</dbReference>
<comment type="catalytic activity">
    <reaction evidence="1">
        <text>L-glutamyl-[protein] + S-adenosyl-L-methionine = [protein]-L-glutamate 5-O-methyl ester + S-adenosyl-L-homocysteine</text>
        <dbReference type="Rhea" id="RHEA:24452"/>
        <dbReference type="Rhea" id="RHEA-COMP:10208"/>
        <dbReference type="Rhea" id="RHEA-COMP:10311"/>
        <dbReference type="ChEBI" id="CHEBI:29973"/>
        <dbReference type="ChEBI" id="CHEBI:57856"/>
        <dbReference type="ChEBI" id="CHEBI:59789"/>
        <dbReference type="ChEBI" id="CHEBI:82795"/>
        <dbReference type="EC" id="2.1.1.80"/>
    </reaction>
</comment>
<evidence type="ECO:0000259" key="7">
    <source>
        <dbReference type="PROSITE" id="PS50123"/>
    </source>
</evidence>
<dbReference type="InterPro" id="IPR022641">
    <property type="entry name" value="CheR_N"/>
</dbReference>
<dbReference type="SUPFAM" id="SSF53335">
    <property type="entry name" value="S-adenosyl-L-methionine-dependent methyltransferases"/>
    <property type="match status" value="1"/>
</dbReference>
<feature type="domain" description="CheR-type methyltransferase" evidence="7">
    <location>
        <begin position="22"/>
        <end position="295"/>
    </location>
</feature>
<dbReference type="Gene3D" id="3.40.50.150">
    <property type="entry name" value="Vaccinia Virus protein VP39"/>
    <property type="match status" value="1"/>
</dbReference>
<dbReference type="Proteomes" id="UP001317705">
    <property type="component" value="Chromosome"/>
</dbReference>
<dbReference type="PANTHER" id="PTHR24422">
    <property type="entry name" value="CHEMOTAXIS PROTEIN METHYLTRANSFERASE"/>
    <property type="match status" value="1"/>
</dbReference>
<dbReference type="PIRSF" id="PIRSF000410">
    <property type="entry name" value="CheR"/>
    <property type="match status" value="1"/>
</dbReference>
<sequence length="297" mass="34131">MSAMPELTMITERNSRRPSNSEEIRQFHFTAADFARVRDLIYHAAGISLSPAKQDLVYSRLARRLRARQLTSFNDYLAILESGEPEEWEAFINALTTNLTSFFREPHHFPILAEQLQKQQAGRRQLAVWSCAASSGEEPYSIAITAAEHFGTLNPPVRILATDIDTAVLERARRGVYRLDQVHKIPPPQLKRYFMRGTGTNAGLVKVRPELQKLITFQQFNLLEPAWQLKERFDAIFCRNVMIYFDKRTQYEILRKFRPILQSGGLFFAGHSESFHHATDLFRLCGKTVYAPVGREA</sequence>
<protein>
    <recommendedName>
        <fullName evidence="2">protein-glutamate O-methyltransferase</fullName>
        <ecNumber evidence="2">2.1.1.80</ecNumber>
    </recommendedName>
</protein>
<reference evidence="8 9" key="1">
    <citation type="submission" date="2022-12" db="EMBL/GenBank/DDBJ databases">
        <title>Polyphasic characterization of Geotalea uranireducens NIT-SL11 newly isolated from a complex of sewage sludge and microbially reduced graphene oxide.</title>
        <authorList>
            <person name="Xie L."/>
            <person name="Yoshida N."/>
            <person name="Meng L."/>
        </authorList>
    </citation>
    <scope>NUCLEOTIDE SEQUENCE [LARGE SCALE GENOMIC DNA]</scope>
    <source>
        <strain evidence="8 9">NIT-SL11</strain>
    </source>
</reference>
<dbReference type="GO" id="GO:0008168">
    <property type="term" value="F:methyltransferase activity"/>
    <property type="evidence" value="ECO:0007669"/>
    <property type="project" value="UniProtKB-KW"/>
</dbReference>
<evidence type="ECO:0000256" key="5">
    <source>
        <dbReference type="ARBA" id="ARBA00022691"/>
    </source>
</evidence>
<evidence type="ECO:0000313" key="8">
    <source>
        <dbReference type="EMBL" id="BDV43640.1"/>
    </source>
</evidence>